<dbReference type="InterPro" id="IPR050232">
    <property type="entry name" value="FBL13/AtMIF1-like"/>
</dbReference>
<dbReference type="PROSITE" id="PS50181">
    <property type="entry name" value="FBOX"/>
    <property type="match status" value="1"/>
</dbReference>
<dbReference type="Proteomes" id="UP000436088">
    <property type="component" value="Unassembled WGS sequence"/>
</dbReference>
<organism evidence="2 3">
    <name type="scientific">Hibiscus syriacus</name>
    <name type="common">Rose of Sharon</name>
    <dbReference type="NCBI Taxonomy" id="106335"/>
    <lineage>
        <taxon>Eukaryota</taxon>
        <taxon>Viridiplantae</taxon>
        <taxon>Streptophyta</taxon>
        <taxon>Embryophyta</taxon>
        <taxon>Tracheophyta</taxon>
        <taxon>Spermatophyta</taxon>
        <taxon>Magnoliopsida</taxon>
        <taxon>eudicotyledons</taxon>
        <taxon>Gunneridae</taxon>
        <taxon>Pentapetalae</taxon>
        <taxon>rosids</taxon>
        <taxon>malvids</taxon>
        <taxon>Malvales</taxon>
        <taxon>Malvaceae</taxon>
        <taxon>Malvoideae</taxon>
        <taxon>Hibiscus</taxon>
    </lineage>
</organism>
<keyword evidence="3" id="KW-1185">Reference proteome</keyword>
<dbReference type="InterPro" id="IPR006566">
    <property type="entry name" value="FBD"/>
</dbReference>
<dbReference type="InterPro" id="IPR032675">
    <property type="entry name" value="LRR_dom_sf"/>
</dbReference>
<reference evidence="2" key="1">
    <citation type="submission" date="2019-09" db="EMBL/GenBank/DDBJ databases">
        <title>Draft genome information of white flower Hibiscus syriacus.</title>
        <authorList>
            <person name="Kim Y.-M."/>
        </authorList>
    </citation>
    <scope>NUCLEOTIDE SEQUENCE [LARGE SCALE GENOMIC DNA]</scope>
    <source>
        <strain evidence="2">YM2019G1</strain>
    </source>
</reference>
<dbReference type="SMART" id="SM00579">
    <property type="entry name" value="FBD"/>
    <property type="match status" value="1"/>
</dbReference>
<dbReference type="EMBL" id="VEPZ02000957">
    <property type="protein sequence ID" value="KAE8707897.1"/>
    <property type="molecule type" value="Genomic_DNA"/>
</dbReference>
<evidence type="ECO:0000259" key="1">
    <source>
        <dbReference type="PROSITE" id="PS50181"/>
    </source>
</evidence>
<dbReference type="Pfam" id="PF23622">
    <property type="entry name" value="LRR_At1g61320_AtMIF1"/>
    <property type="match status" value="1"/>
</dbReference>
<comment type="caution">
    <text evidence="2">The sequence shown here is derived from an EMBL/GenBank/DDBJ whole genome shotgun (WGS) entry which is preliminary data.</text>
</comment>
<dbReference type="Pfam" id="PF00646">
    <property type="entry name" value="F-box"/>
    <property type="match status" value="1"/>
</dbReference>
<dbReference type="AlphaFoldDB" id="A0A6A3AWW2"/>
<dbReference type="Gene3D" id="1.20.1280.50">
    <property type="match status" value="1"/>
</dbReference>
<name>A0A6A3AWW2_HIBSY</name>
<sequence>MGEQVESSGVLDRVSSLPDHILCRILSLLPIKDIVRTSIISLRWRHLYASSVSIIDFNDGLSCQPVLTENDNNFLNFVDRFLSNPKQLSLECFRVNDYWVRKHGIPRDESYLRLNGWICAALWCGVKEIDIEFGFLDVFTLPTLMFNCHSMVTLTLNEGDMKVPSNTCLPNLKTIHFGCCTFWDSCSVLRLISNCHVLENLEFICCDFFYISELNIRNLSLKWLVLDFAAMYVGSQSHRDFNVIGIDTPNLVYFKYVDATVEGYTLSDMKSLEKADIEITLLNSVDYERATNLLKGIFNVQCLCLTIEDCSKTFFLTPLEPVLEFNNLVDLVIRNFDNDDWEGTWIVEYLHCTPNLKTLTLELVMERTSAEGFRSLPTTVPLCLLFHIKEIEIIYFDGEENMFEMISYFLKHASVLEKLVIENIGPREKEKSTVIEEVLSLPKKSKKCVIVTP</sequence>
<gene>
    <name evidence="2" type="ORF">F3Y22_tig00110371pilonHSYRG00026</name>
</gene>
<evidence type="ECO:0000313" key="3">
    <source>
        <dbReference type="Proteomes" id="UP000436088"/>
    </source>
</evidence>
<dbReference type="PANTHER" id="PTHR31900">
    <property type="entry name" value="F-BOX/RNI SUPERFAMILY PROTEIN-RELATED"/>
    <property type="match status" value="1"/>
</dbReference>
<dbReference type="PANTHER" id="PTHR31900:SF27">
    <property type="entry name" value="FBD DOMAIN-CONTAINING PROTEIN"/>
    <property type="match status" value="1"/>
</dbReference>
<protein>
    <recommendedName>
        <fullName evidence="1">F-box domain-containing protein</fullName>
    </recommendedName>
</protein>
<dbReference type="InterPro" id="IPR001810">
    <property type="entry name" value="F-box_dom"/>
</dbReference>
<dbReference type="OrthoDB" id="612216at2759"/>
<evidence type="ECO:0000313" key="2">
    <source>
        <dbReference type="EMBL" id="KAE8707897.1"/>
    </source>
</evidence>
<dbReference type="InterPro" id="IPR055357">
    <property type="entry name" value="LRR_At1g61320_AtMIF1"/>
</dbReference>
<accession>A0A6A3AWW2</accession>
<dbReference type="SUPFAM" id="SSF81383">
    <property type="entry name" value="F-box domain"/>
    <property type="match status" value="1"/>
</dbReference>
<dbReference type="Gene3D" id="3.80.10.10">
    <property type="entry name" value="Ribonuclease Inhibitor"/>
    <property type="match status" value="1"/>
</dbReference>
<dbReference type="CDD" id="cd22160">
    <property type="entry name" value="F-box_AtFBL13-like"/>
    <property type="match status" value="1"/>
</dbReference>
<dbReference type="SUPFAM" id="SSF52047">
    <property type="entry name" value="RNI-like"/>
    <property type="match status" value="1"/>
</dbReference>
<dbReference type="InterPro" id="IPR036047">
    <property type="entry name" value="F-box-like_dom_sf"/>
</dbReference>
<proteinExistence type="predicted"/>
<feature type="domain" description="F-box" evidence="1">
    <location>
        <begin position="11"/>
        <end position="57"/>
    </location>
</feature>
<dbReference type="InterPro" id="IPR053781">
    <property type="entry name" value="F-box_AtFBL13-like"/>
</dbReference>